<dbReference type="SUPFAM" id="SSF52833">
    <property type="entry name" value="Thioredoxin-like"/>
    <property type="match status" value="1"/>
</dbReference>
<dbReference type="PROSITE" id="PS51257">
    <property type="entry name" value="PROKAR_LIPOPROTEIN"/>
    <property type="match status" value="1"/>
</dbReference>
<evidence type="ECO:0000256" key="4">
    <source>
        <dbReference type="PIRSR" id="PIRSR603782-2"/>
    </source>
</evidence>
<feature type="binding site" evidence="3">
    <location>
        <position position="89"/>
    </location>
    <ligand>
        <name>Cu cation</name>
        <dbReference type="ChEBI" id="CHEBI:23378"/>
    </ligand>
</feature>
<feature type="domain" description="Thioredoxin" evidence="5">
    <location>
        <begin position="45"/>
        <end position="216"/>
    </location>
</feature>
<keyword evidence="4" id="KW-1015">Disulfide bond</keyword>
<dbReference type="PROSITE" id="PS51352">
    <property type="entry name" value="THIOREDOXIN_2"/>
    <property type="match status" value="1"/>
</dbReference>
<gene>
    <name evidence="6" type="ORF">SAMN04488691_101145</name>
</gene>
<name>A0A1H7FXA1_HALLR</name>
<feature type="disulfide bond" description="Redox-active" evidence="4">
    <location>
        <begin position="85"/>
        <end position="89"/>
    </location>
</feature>
<evidence type="ECO:0000313" key="7">
    <source>
        <dbReference type="Proteomes" id="UP000183894"/>
    </source>
</evidence>
<dbReference type="Pfam" id="PF02630">
    <property type="entry name" value="SCO1-SenC"/>
    <property type="match status" value="1"/>
</dbReference>
<comment type="similarity">
    <text evidence="1">Belongs to the SCO1/2 family.</text>
</comment>
<accession>A0A1H7FXA1</accession>
<dbReference type="AlphaFoldDB" id="A0A1H7FXA1"/>
<evidence type="ECO:0000313" key="6">
    <source>
        <dbReference type="EMBL" id="SEK30424.1"/>
    </source>
</evidence>
<organism evidence="6 7">
    <name type="scientific">Haloferax larsenii</name>
    <dbReference type="NCBI Taxonomy" id="302484"/>
    <lineage>
        <taxon>Archaea</taxon>
        <taxon>Methanobacteriati</taxon>
        <taxon>Methanobacteriota</taxon>
        <taxon>Stenosarchaea group</taxon>
        <taxon>Halobacteria</taxon>
        <taxon>Halobacteriales</taxon>
        <taxon>Haloferacaceae</taxon>
        <taxon>Haloferax</taxon>
    </lineage>
</organism>
<keyword evidence="2 3" id="KW-0186">Copper</keyword>
<dbReference type="GO" id="GO:0046872">
    <property type="term" value="F:metal ion binding"/>
    <property type="evidence" value="ECO:0007669"/>
    <property type="project" value="UniProtKB-KW"/>
</dbReference>
<evidence type="ECO:0000256" key="2">
    <source>
        <dbReference type="ARBA" id="ARBA00023008"/>
    </source>
</evidence>
<reference evidence="6 7" key="1">
    <citation type="submission" date="2016-10" db="EMBL/GenBank/DDBJ databases">
        <authorList>
            <person name="de Groot N.N."/>
        </authorList>
    </citation>
    <scope>NUCLEOTIDE SEQUENCE [LARGE SCALE GENOMIC DNA]</scope>
    <source>
        <strain evidence="6 7">CDM_5</strain>
    </source>
</reference>
<feature type="binding site" evidence="3">
    <location>
        <position position="85"/>
    </location>
    <ligand>
        <name>Cu cation</name>
        <dbReference type="ChEBI" id="CHEBI:23378"/>
    </ligand>
</feature>
<protein>
    <submittedName>
        <fullName evidence="6">Protein SCO1/2</fullName>
    </submittedName>
</protein>
<keyword evidence="3" id="KW-0479">Metal-binding</keyword>
<sequence>MLRAAGVAATIGVAGCLSGRDRPTNVTLDPPENYDKLVEADLPYPIYGEKLPAVTVPGVVHDRPVSTREFVGERHLLLTFVYTRCDGICLNLGQNLVHVQAHASDAGFTDEIAVAGISFDPEHDTPTRLRTWGAKRGLEYDLGNCYLLRPESPTRARTVVEDTFGEAYKHEEGAEMPFLHSGLILLVNDEGVVERSYAGDPPNPTTVLDDVEALVGV</sequence>
<dbReference type="InterPro" id="IPR013766">
    <property type="entry name" value="Thioredoxin_domain"/>
</dbReference>
<dbReference type="Gene3D" id="3.40.30.10">
    <property type="entry name" value="Glutaredoxin"/>
    <property type="match status" value="1"/>
</dbReference>
<dbReference type="InterPro" id="IPR036249">
    <property type="entry name" value="Thioredoxin-like_sf"/>
</dbReference>
<dbReference type="Proteomes" id="UP000183894">
    <property type="component" value="Unassembled WGS sequence"/>
</dbReference>
<evidence type="ECO:0000256" key="1">
    <source>
        <dbReference type="ARBA" id="ARBA00010996"/>
    </source>
</evidence>
<proteinExistence type="inferred from homology"/>
<dbReference type="OrthoDB" id="27579at2157"/>
<evidence type="ECO:0000256" key="3">
    <source>
        <dbReference type="PIRSR" id="PIRSR603782-1"/>
    </source>
</evidence>
<dbReference type="InterPro" id="IPR003782">
    <property type="entry name" value="SCO1/SenC"/>
</dbReference>
<dbReference type="EMBL" id="FOAD01000001">
    <property type="protein sequence ID" value="SEK30424.1"/>
    <property type="molecule type" value="Genomic_DNA"/>
</dbReference>
<evidence type="ECO:0000259" key="5">
    <source>
        <dbReference type="PROSITE" id="PS51352"/>
    </source>
</evidence>